<feature type="signal peptide" evidence="1">
    <location>
        <begin position="1"/>
        <end position="20"/>
    </location>
</feature>
<gene>
    <name evidence="2" type="ORF">SY85_09815</name>
</gene>
<evidence type="ECO:0008006" key="4">
    <source>
        <dbReference type="Google" id="ProtNLM"/>
    </source>
</evidence>
<dbReference type="EMBL" id="CP011390">
    <property type="protein sequence ID" value="ANE50750.1"/>
    <property type="molecule type" value="Genomic_DNA"/>
</dbReference>
<proteinExistence type="predicted"/>
<feature type="chain" id="PRO_5008001173" description="NigD-like C-terminal beta sandwich domain-containing protein" evidence="1">
    <location>
        <begin position="21"/>
        <end position="266"/>
    </location>
</feature>
<sequence length="266" mass="30389">MKKLATKTTCLLLLLTVAFASCQKESIEPGKPSGGNNSDRPEPFAQYLQITMNEFLPASKIDSALVIWEVNGVSQTEKLSLVGNLFRLSLATLNNNGNGSLTIQLFSQLKVDGKPLQWEYRSPYTLNRTEAVTVVAPVDMRDPSWNPRVIFHYDNGRGGRFSALIALRSEDAYFELKGVEPVYARRIEIVRSYHKKETGTLVFSRGWVGQHTSLDNSGNLTDRQHFSNLREQLIDKDWNQYRIRASFYLNSNPNMTYEFNLEQDRW</sequence>
<protein>
    <recommendedName>
        <fullName evidence="4">NigD-like C-terminal beta sandwich domain-containing protein</fullName>
    </recommendedName>
</protein>
<reference evidence="3" key="1">
    <citation type="submission" date="2015-01" db="EMBL/GenBank/DDBJ databases">
        <title>Flavisolibacter sp./LCS9/ whole genome sequencing.</title>
        <authorList>
            <person name="Kim M.K."/>
            <person name="Srinivasan S."/>
            <person name="Lee J.-J."/>
        </authorList>
    </citation>
    <scope>NUCLEOTIDE SEQUENCE [LARGE SCALE GENOMIC DNA]</scope>
    <source>
        <strain evidence="3">LCS9</strain>
    </source>
</reference>
<dbReference type="PATRIC" id="fig|1492898.3.peg.2104"/>
<reference evidence="2 3" key="2">
    <citation type="journal article" date="2016" name="Int. J. Syst. Evol. Microbiol.">
        <title>Flavisolibacter tropicus sp. nov., isolated from tropical soil.</title>
        <authorList>
            <person name="Lee J.J."/>
            <person name="Kang M.S."/>
            <person name="Kim G.S."/>
            <person name="Lee C.S."/>
            <person name="Lim S."/>
            <person name="Lee J."/>
            <person name="Roh S.H."/>
            <person name="Kang H."/>
            <person name="Ha J.M."/>
            <person name="Bae S."/>
            <person name="Jung H.Y."/>
            <person name="Kim M.K."/>
        </authorList>
    </citation>
    <scope>NUCLEOTIDE SEQUENCE [LARGE SCALE GENOMIC DNA]</scope>
    <source>
        <strain evidence="2 3">LCS9</strain>
    </source>
</reference>
<dbReference type="KEGG" id="fla:SY85_09815"/>
<organism evidence="2 3">
    <name type="scientific">Flavisolibacter tropicus</name>
    <dbReference type="NCBI Taxonomy" id="1492898"/>
    <lineage>
        <taxon>Bacteria</taxon>
        <taxon>Pseudomonadati</taxon>
        <taxon>Bacteroidota</taxon>
        <taxon>Chitinophagia</taxon>
        <taxon>Chitinophagales</taxon>
        <taxon>Chitinophagaceae</taxon>
        <taxon>Flavisolibacter</taxon>
    </lineage>
</organism>
<dbReference type="RefSeq" id="WP_066404029.1">
    <property type="nucleotide sequence ID" value="NZ_CP011390.1"/>
</dbReference>
<dbReference type="Proteomes" id="UP000077177">
    <property type="component" value="Chromosome"/>
</dbReference>
<evidence type="ECO:0000313" key="3">
    <source>
        <dbReference type="Proteomes" id="UP000077177"/>
    </source>
</evidence>
<accession>A0A172TUP0</accession>
<name>A0A172TUP0_9BACT</name>
<dbReference type="AlphaFoldDB" id="A0A172TUP0"/>
<dbReference type="PROSITE" id="PS51257">
    <property type="entry name" value="PROKAR_LIPOPROTEIN"/>
    <property type="match status" value="1"/>
</dbReference>
<keyword evidence="1" id="KW-0732">Signal</keyword>
<evidence type="ECO:0000313" key="2">
    <source>
        <dbReference type="EMBL" id="ANE50750.1"/>
    </source>
</evidence>
<evidence type="ECO:0000256" key="1">
    <source>
        <dbReference type="SAM" id="SignalP"/>
    </source>
</evidence>
<keyword evidence="3" id="KW-1185">Reference proteome</keyword>